<gene>
    <name evidence="3" type="ORF">SAMN05216282_10375</name>
</gene>
<keyword evidence="2" id="KW-0472">Membrane</keyword>
<dbReference type="EMBL" id="FNFU01000003">
    <property type="protein sequence ID" value="SDK13851.1"/>
    <property type="molecule type" value="Genomic_DNA"/>
</dbReference>
<dbReference type="Pfam" id="PF11241">
    <property type="entry name" value="DUF3043"/>
    <property type="match status" value="1"/>
</dbReference>
<protein>
    <recommendedName>
        <fullName evidence="5">DUF3043 domain-containing protein</fullName>
    </recommendedName>
</protein>
<evidence type="ECO:0000313" key="3">
    <source>
        <dbReference type="EMBL" id="SDK13851.1"/>
    </source>
</evidence>
<reference evidence="3 4" key="1">
    <citation type="submission" date="2016-10" db="EMBL/GenBank/DDBJ databases">
        <authorList>
            <person name="de Groot N.N."/>
        </authorList>
    </citation>
    <scope>NUCLEOTIDE SEQUENCE [LARGE SCALE GENOMIC DNA]</scope>
    <source>
        <strain evidence="3 4">CGMCC 1.5382</strain>
    </source>
</reference>
<dbReference type="Proteomes" id="UP000198701">
    <property type="component" value="Unassembled WGS sequence"/>
</dbReference>
<keyword evidence="2" id="KW-1133">Transmembrane helix</keyword>
<sequence length="199" mass="22407">MANQPVNPDSNSSTESLEQTTARLTGGTPAGKGQATPRRREQEAANKRPLVPDDRKLAAKQARAKSMQARDRARLGMAAGEEKYLPLRERGPQKRFARDYVDARFNVGEFMIPVMFLVILLTFFPDPAVQTYGILALWAFFLVAVVDAVVLGFLLTRKMEAKFGTGRVERVRWYAAMRALQLRPMRLPKPQVKRGQYPS</sequence>
<keyword evidence="4" id="KW-1185">Reference proteome</keyword>
<evidence type="ECO:0008006" key="5">
    <source>
        <dbReference type="Google" id="ProtNLM"/>
    </source>
</evidence>
<accession>A0A1G8ZFM0</accession>
<feature type="transmembrane region" description="Helical" evidence="2">
    <location>
        <begin position="103"/>
        <end position="124"/>
    </location>
</feature>
<evidence type="ECO:0000256" key="1">
    <source>
        <dbReference type="SAM" id="MobiDB-lite"/>
    </source>
</evidence>
<dbReference type="RefSeq" id="WP_241977063.1">
    <property type="nucleotide sequence ID" value="NZ_FNFU01000003.1"/>
</dbReference>
<organism evidence="3 4">
    <name type="scientific">Cryobacterium psychrotolerans</name>
    <dbReference type="NCBI Taxonomy" id="386301"/>
    <lineage>
        <taxon>Bacteria</taxon>
        <taxon>Bacillati</taxon>
        <taxon>Actinomycetota</taxon>
        <taxon>Actinomycetes</taxon>
        <taxon>Micrococcales</taxon>
        <taxon>Microbacteriaceae</taxon>
        <taxon>Cryobacterium</taxon>
    </lineage>
</organism>
<evidence type="ECO:0000256" key="2">
    <source>
        <dbReference type="SAM" id="Phobius"/>
    </source>
</evidence>
<dbReference type="STRING" id="386301.SAMN05216282_10375"/>
<feature type="compositionally biased region" description="Basic and acidic residues" evidence="1">
    <location>
        <begin position="38"/>
        <end position="53"/>
    </location>
</feature>
<feature type="region of interest" description="Disordered" evidence="1">
    <location>
        <begin position="1"/>
        <end position="53"/>
    </location>
</feature>
<feature type="transmembrane region" description="Helical" evidence="2">
    <location>
        <begin position="136"/>
        <end position="155"/>
    </location>
</feature>
<feature type="compositionally biased region" description="Polar residues" evidence="1">
    <location>
        <begin position="1"/>
        <end position="23"/>
    </location>
</feature>
<name>A0A1G8ZFM0_9MICO</name>
<dbReference type="InterPro" id="IPR021403">
    <property type="entry name" value="DUF3043"/>
</dbReference>
<evidence type="ECO:0000313" key="4">
    <source>
        <dbReference type="Proteomes" id="UP000198701"/>
    </source>
</evidence>
<keyword evidence="2" id="KW-0812">Transmembrane</keyword>
<dbReference type="AlphaFoldDB" id="A0A1G8ZFM0"/>
<proteinExistence type="predicted"/>